<reference evidence="10" key="2">
    <citation type="submission" date="2020-10" db="UniProtKB">
        <authorList>
            <consortium name="WormBaseParasite"/>
        </authorList>
    </citation>
    <scope>IDENTIFICATION</scope>
</reference>
<dbReference type="PANTHER" id="PTHR11991">
    <property type="entry name" value="TRANSLATIONALLY CONTROLLED TUMOR PROTEIN-RELATED"/>
    <property type="match status" value="1"/>
</dbReference>
<dbReference type="InterPro" id="IPR018105">
    <property type="entry name" value="Translational_control_tumour_p"/>
</dbReference>
<keyword evidence="9" id="KW-1185">Reference proteome</keyword>
<proteinExistence type="inferred from homology"/>
<protein>
    <recommendedName>
        <fullName evidence="3">Translationally-controlled tumor protein homolog</fullName>
    </recommendedName>
</protein>
<keyword evidence="5" id="KW-0106">Calcium</keyword>
<dbReference type="Proteomes" id="UP000492821">
    <property type="component" value="Unassembled WGS sequence"/>
</dbReference>
<dbReference type="WBParaSite" id="Pan_g5304.t1">
    <property type="protein sequence ID" value="Pan_g5304.t1"/>
    <property type="gene ID" value="Pan_g5304"/>
</dbReference>
<evidence type="ECO:0000313" key="9">
    <source>
        <dbReference type="Proteomes" id="UP000492821"/>
    </source>
</evidence>
<dbReference type="SUPFAM" id="SSF51316">
    <property type="entry name" value="Mss4-like"/>
    <property type="match status" value="1"/>
</dbReference>
<organism evidence="9 10">
    <name type="scientific">Panagrellus redivivus</name>
    <name type="common">Microworm</name>
    <dbReference type="NCBI Taxonomy" id="6233"/>
    <lineage>
        <taxon>Eukaryota</taxon>
        <taxon>Metazoa</taxon>
        <taxon>Ecdysozoa</taxon>
        <taxon>Nematoda</taxon>
        <taxon>Chromadorea</taxon>
        <taxon>Rhabditida</taxon>
        <taxon>Tylenchina</taxon>
        <taxon>Panagrolaimomorpha</taxon>
        <taxon>Panagrolaimoidea</taxon>
        <taxon>Panagrolaimidae</taxon>
        <taxon>Panagrellus</taxon>
    </lineage>
</organism>
<dbReference type="FunFam" id="2.170.150.10:FF:000010">
    <property type="entry name" value="Translationally-controlled tumor protein homolog"/>
    <property type="match status" value="1"/>
</dbReference>
<dbReference type="InterPro" id="IPR034737">
    <property type="entry name" value="TCTP"/>
</dbReference>
<keyword evidence="7" id="KW-0472">Membrane</keyword>
<evidence type="ECO:0000313" key="10">
    <source>
        <dbReference type="WBParaSite" id="Pan_g5304.t1"/>
    </source>
</evidence>
<dbReference type="PROSITE" id="PS51797">
    <property type="entry name" value="TCTP_3"/>
    <property type="match status" value="1"/>
</dbReference>
<evidence type="ECO:0000256" key="2">
    <source>
        <dbReference type="ARBA" id="ARBA00004496"/>
    </source>
</evidence>
<dbReference type="PROSITE" id="PS01002">
    <property type="entry name" value="TCTP_1"/>
    <property type="match status" value="1"/>
</dbReference>
<dbReference type="InterPro" id="IPR011323">
    <property type="entry name" value="Mss4/transl-control_tumour"/>
</dbReference>
<evidence type="ECO:0000256" key="6">
    <source>
        <dbReference type="PROSITE-ProRule" id="PRU01133"/>
    </source>
</evidence>
<feature type="domain" description="TCTP" evidence="8">
    <location>
        <begin position="42"/>
        <end position="219"/>
    </location>
</feature>
<evidence type="ECO:0000259" key="8">
    <source>
        <dbReference type="PROSITE" id="PS51797"/>
    </source>
</evidence>
<dbReference type="InterPro" id="IPR018103">
    <property type="entry name" value="Translation_control_tumour_CS"/>
</dbReference>
<dbReference type="GO" id="GO:0005509">
    <property type="term" value="F:calcium ion binding"/>
    <property type="evidence" value="ECO:0007669"/>
    <property type="project" value="TreeGrafter"/>
</dbReference>
<keyword evidence="4" id="KW-0963">Cytoplasm</keyword>
<name>A0A7E4W2D4_PANRE</name>
<evidence type="ECO:0000256" key="5">
    <source>
        <dbReference type="ARBA" id="ARBA00022837"/>
    </source>
</evidence>
<dbReference type="PRINTS" id="PR01653">
    <property type="entry name" value="TCTPROTEIN"/>
</dbReference>
<dbReference type="Pfam" id="PF00838">
    <property type="entry name" value="TCTP"/>
    <property type="match status" value="1"/>
</dbReference>
<accession>A0A7E4W2D4</accession>
<reference evidence="9" key="1">
    <citation type="journal article" date="2013" name="Genetics">
        <title>The draft genome and transcriptome of Panagrellus redivivus are shaped by the harsh demands of a free-living lifestyle.</title>
        <authorList>
            <person name="Srinivasan J."/>
            <person name="Dillman A.R."/>
            <person name="Macchietto M.G."/>
            <person name="Heikkinen L."/>
            <person name="Lakso M."/>
            <person name="Fracchia K.M."/>
            <person name="Antoshechkin I."/>
            <person name="Mortazavi A."/>
            <person name="Wong G."/>
            <person name="Sternberg P.W."/>
        </authorList>
    </citation>
    <scope>NUCLEOTIDE SEQUENCE [LARGE SCALE GENOMIC DNA]</scope>
    <source>
        <strain evidence="9">MT8872</strain>
    </source>
</reference>
<evidence type="ECO:0000256" key="7">
    <source>
        <dbReference type="SAM" id="Phobius"/>
    </source>
</evidence>
<comment type="similarity">
    <text evidence="6">Belongs to the TCTP family.</text>
</comment>
<feature type="transmembrane region" description="Helical" evidence="7">
    <location>
        <begin position="12"/>
        <end position="39"/>
    </location>
</feature>
<dbReference type="PROSITE" id="PS01003">
    <property type="entry name" value="TCTP_2"/>
    <property type="match status" value="1"/>
</dbReference>
<comment type="function">
    <text evidence="1">Involved in calcium binding and microtubule stabilization.</text>
</comment>
<dbReference type="PANTHER" id="PTHR11991:SF0">
    <property type="entry name" value="TRANSLATIONALLY-CONTROLLED TUMOR PROTEIN"/>
    <property type="match status" value="1"/>
</dbReference>
<dbReference type="AlphaFoldDB" id="A0A7E4W2D4"/>
<dbReference type="Gene3D" id="2.170.150.10">
    <property type="entry name" value="Metal Binding Protein, Guanine Nucleotide Exchange Factor, Chain A"/>
    <property type="match status" value="1"/>
</dbReference>
<evidence type="ECO:0000256" key="4">
    <source>
        <dbReference type="ARBA" id="ARBA00022490"/>
    </source>
</evidence>
<dbReference type="GO" id="GO:0005737">
    <property type="term" value="C:cytoplasm"/>
    <property type="evidence" value="ECO:0007669"/>
    <property type="project" value="UniProtKB-SubCell"/>
</dbReference>
<dbReference type="InterPro" id="IPR011057">
    <property type="entry name" value="Mss4-like_sf"/>
</dbReference>
<evidence type="ECO:0000256" key="3">
    <source>
        <dbReference type="ARBA" id="ARBA00014759"/>
    </source>
</evidence>
<sequence length="219" mass="24971">MKTLPRVASICYNITVTLPIICPLSELIVLALAVGYSYFFTMLIFKDIFTDDELASDSFPLKLVDNLIYEFKGRQVVRKEGEILLDGANPSAEDEDEGSEEHVERGIDIVLNHRLIEMNCYEDAGTFKSYIKGYMKKIIEHMQKNGKPEAEVNAFKTNIQKWVVSILNKDRFKTLAFFVGENMAEGQEGQVAIVEYRDEPEGEVPYLMLIKEGIVEEKQ</sequence>
<evidence type="ECO:0000256" key="1">
    <source>
        <dbReference type="ARBA" id="ARBA00002114"/>
    </source>
</evidence>
<comment type="subcellular location">
    <subcellularLocation>
        <location evidence="2">Cytoplasm</location>
    </subcellularLocation>
</comment>
<keyword evidence="7" id="KW-1133">Transmembrane helix</keyword>
<keyword evidence="7" id="KW-0812">Transmembrane</keyword>